<dbReference type="PANTHER" id="PTHR42934:SF2">
    <property type="entry name" value="GLYCOLATE OXIDASE SUBUNIT GLCD"/>
    <property type="match status" value="1"/>
</dbReference>
<accession>A0A934S2Q7</accession>
<dbReference type="Gene3D" id="3.30.465.10">
    <property type="match status" value="1"/>
</dbReference>
<dbReference type="EMBL" id="JAENIJ010000001">
    <property type="protein sequence ID" value="MBK1880798.1"/>
    <property type="molecule type" value="Genomic_DNA"/>
</dbReference>
<comment type="caution">
    <text evidence="6">The sequence shown here is derived from an EMBL/GenBank/DDBJ whole genome shotgun (WGS) entry which is preliminary data.</text>
</comment>
<dbReference type="SUPFAM" id="SSF55103">
    <property type="entry name" value="FAD-linked oxidases, C-terminal domain"/>
    <property type="match status" value="1"/>
</dbReference>
<dbReference type="InterPro" id="IPR051914">
    <property type="entry name" value="FAD-linked_OxidoTrans_Type4"/>
</dbReference>
<dbReference type="Proteomes" id="UP000603141">
    <property type="component" value="Unassembled WGS sequence"/>
</dbReference>
<dbReference type="Gene3D" id="1.10.45.10">
    <property type="entry name" value="Vanillyl-alcohol Oxidase, Chain A, domain 4"/>
    <property type="match status" value="1"/>
</dbReference>
<evidence type="ECO:0000313" key="7">
    <source>
        <dbReference type="Proteomes" id="UP000603141"/>
    </source>
</evidence>
<dbReference type="PROSITE" id="PS51387">
    <property type="entry name" value="FAD_PCMH"/>
    <property type="match status" value="1"/>
</dbReference>
<evidence type="ECO:0000256" key="1">
    <source>
        <dbReference type="ARBA" id="ARBA00001974"/>
    </source>
</evidence>
<keyword evidence="7" id="KW-1185">Reference proteome</keyword>
<feature type="domain" description="FAD-binding PCMH-type" evidence="5">
    <location>
        <begin position="42"/>
        <end position="222"/>
    </location>
</feature>
<proteinExistence type="predicted"/>
<comment type="cofactor">
    <cofactor evidence="1">
        <name>FAD</name>
        <dbReference type="ChEBI" id="CHEBI:57692"/>
    </cofactor>
</comment>
<dbReference type="InterPro" id="IPR016164">
    <property type="entry name" value="FAD-linked_Oxase-like_C"/>
</dbReference>
<dbReference type="SUPFAM" id="SSF56176">
    <property type="entry name" value="FAD-binding/transporter-associated domain-like"/>
    <property type="match status" value="1"/>
</dbReference>
<keyword evidence="2" id="KW-0285">Flavoprotein</keyword>
<evidence type="ECO:0000259" key="5">
    <source>
        <dbReference type="PROSITE" id="PS51387"/>
    </source>
</evidence>
<dbReference type="Pfam" id="PF01565">
    <property type="entry name" value="FAD_binding_4"/>
    <property type="match status" value="1"/>
</dbReference>
<keyword evidence="3" id="KW-0274">FAD</keyword>
<evidence type="ECO:0000256" key="3">
    <source>
        <dbReference type="ARBA" id="ARBA00022827"/>
    </source>
</evidence>
<dbReference type="InterPro" id="IPR016166">
    <property type="entry name" value="FAD-bd_PCMH"/>
</dbReference>
<dbReference type="Pfam" id="PF02913">
    <property type="entry name" value="FAD-oxidase_C"/>
    <property type="match status" value="1"/>
</dbReference>
<dbReference type="FunFam" id="1.10.45.10:FF:000001">
    <property type="entry name" value="D-lactate dehydrogenase mitochondrial"/>
    <property type="match status" value="1"/>
</dbReference>
<dbReference type="Gene3D" id="3.30.70.2740">
    <property type="match status" value="1"/>
</dbReference>
<dbReference type="InterPro" id="IPR016169">
    <property type="entry name" value="FAD-bd_PCMH_sub2"/>
</dbReference>
<gene>
    <name evidence="6" type="ORF">JIN85_00140</name>
</gene>
<dbReference type="GO" id="GO:0016491">
    <property type="term" value="F:oxidoreductase activity"/>
    <property type="evidence" value="ECO:0007669"/>
    <property type="project" value="UniProtKB-KW"/>
</dbReference>
<name>A0A934S2Q7_9BACT</name>
<dbReference type="InterPro" id="IPR016171">
    <property type="entry name" value="Vanillyl_alc_oxidase_C-sub2"/>
</dbReference>
<dbReference type="RefSeq" id="WP_200266365.1">
    <property type="nucleotide sequence ID" value="NZ_JAENIJ010000001.1"/>
</dbReference>
<dbReference type="GO" id="GO:0071949">
    <property type="term" value="F:FAD binding"/>
    <property type="evidence" value="ECO:0007669"/>
    <property type="project" value="InterPro"/>
</dbReference>
<dbReference type="AlphaFoldDB" id="A0A934S2Q7"/>
<dbReference type="InterPro" id="IPR004113">
    <property type="entry name" value="FAD-bd_oxidored_4_C"/>
</dbReference>
<evidence type="ECO:0000313" key="6">
    <source>
        <dbReference type="EMBL" id="MBK1880798.1"/>
    </source>
</evidence>
<reference evidence="6" key="1">
    <citation type="submission" date="2021-01" db="EMBL/GenBank/DDBJ databases">
        <title>Modified the classification status of verrucomicrobia.</title>
        <authorList>
            <person name="Feng X."/>
        </authorList>
    </citation>
    <scope>NUCLEOTIDE SEQUENCE</scope>
    <source>
        <strain evidence="6">KCTC 22041</strain>
    </source>
</reference>
<sequence>MESTPPPFDPATLASRLESIVSKSQISTAAEILATHSTDKWYASHPPDVVVFAESTADVSAVLTFASQNQIPVTTRGAGVGYVGGCVPIQGGIVLSTARMNQILGIYPEDGVAIVQPGVITGDLQAAANQVGWDYPPDPASLKECSIGGNIATNAGGPRCLKYGVTRSYVLGLEVVLPDGQVLRTGGRLHKNKTGFDLIGIFTGSEGMMGVITEATLRLIPKPAARAMLAAVFPEFNLAAAAVQNILNSGHLPSALEITDTFTLAAARRRLGADVFPEGNAHLIVEIDGRHAAVESELEELYQRLLSLGASHIQRAVDEAACEHIWKLRREFSYSLRDTGLTKLNEDIVVPRSKLVELVEFARSLEQKTGIPVACFGHAGDGNIHTNLMVENYDDPKVRAHADEALDLLFTWILENGGAITGEHGVGLAKKPWIRQALGETSLFVHQALKQALDPQRLLNPGKFLDL</sequence>
<evidence type="ECO:0000256" key="4">
    <source>
        <dbReference type="ARBA" id="ARBA00023002"/>
    </source>
</evidence>
<dbReference type="InterPro" id="IPR006094">
    <property type="entry name" value="Oxid_FAD_bind_N"/>
</dbReference>
<keyword evidence="4" id="KW-0560">Oxidoreductase</keyword>
<evidence type="ECO:0000256" key="2">
    <source>
        <dbReference type="ARBA" id="ARBA00022630"/>
    </source>
</evidence>
<dbReference type="PANTHER" id="PTHR42934">
    <property type="entry name" value="GLYCOLATE OXIDASE SUBUNIT GLCD"/>
    <property type="match status" value="1"/>
</dbReference>
<protein>
    <submittedName>
        <fullName evidence="6">FAD-binding protein</fullName>
    </submittedName>
</protein>
<dbReference type="InterPro" id="IPR036318">
    <property type="entry name" value="FAD-bd_PCMH-like_sf"/>
</dbReference>
<organism evidence="6 7">
    <name type="scientific">Luteolibacter pohnpeiensis</name>
    <dbReference type="NCBI Taxonomy" id="454153"/>
    <lineage>
        <taxon>Bacteria</taxon>
        <taxon>Pseudomonadati</taxon>
        <taxon>Verrucomicrobiota</taxon>
        <taxon>Verrucomicrobiia</taxon>
        <taxon>Verrucomicrobiales</taxon>
        <taxon>Verrucomicrobiaceae</taxon>
        <taxon>Luteolibacter</taxon>
    </lineage>
</organism>